<dbReference type="SUPFAM" id="SSF90242">
    <property type="entry name" value="Dimerization motif of sir4"/>
    <property type="match status" value="1"/>
</dbReference>
<dbReference type="PANTHER" id="PTHR36812">
    <property type="entry name" value="NEUROFILAMENT TRIPLET M PROTEIN-LIKE PROTEIN"/>
    <property type="match status" value="1"/>
</dbReference>
<dbReference type="PANTHER" id="PTHR36812:SF9">
    <property type="entry name" value="MYB-LIKE PROTEIN X ISOFORM X1"/>
    <property type="match status" value="1"/>
</dbReference>
<feature type="compositionally biased region" description="Polar residues" evidence="2">
    <location>
        <begin position="551"/>
        <end position="578"/>
    </location>
</feature>
<name>A0A7H9B6M6_ZYGMR</name>
<feature type="domain" description="Sir4 SID" evidence="3">
    <location>
        <begin position="636"/>
        <end position="744"/>
    </location>
</feature>
<dbReference type="Proteomes" id="UP000509704">
    <property type="component" value="Chromosome 6"/>
</dbReference>
<dbReference type="Gene3D" id="1.20.5.730">
    <property type="entry name" value="Single helix bin"/>
    <property type="match status" value="1"/>
</dbReference>
<evidence type="ECO:0000259" key="3">
    <source>
        <dbReference type="Pfam" id="PF16991"/>
    </source>
</evidence>
<accession>A0A7H9B6M6</accession>
<feature type="region of interest" description="Disordered" evidence="2">
    <location>
        <begin position="275"/>
        <end position="318"/>
    </location>
</feature>
<feature type="compositionally biased region" description="Basic and acidic residues" evidence="2">
    <location>
        <begin position="940"/>
        <end position="1086"/>
    </location>
</feature>
<evidence type="ECO:0000256" key="1">
    <source>
        <dbReference type="SAM" id="Coils"/>
    </source>
</evidence>
<feature type="compositionally biased region" description="Low complexity" evidence="2">
    <location>
        <begin position="539"/>
        <end position="550"/>
    </location>
</feature>
<feature type="compositionally biased region" description="Basic and acidic residues" evidence="2">
    <location>
        <begin position="285"/>
        <end position="318"/>
    </location>
</feature>
<feature type="region of interest" description="Disordered" evidence="2">
    <location>
        <begin position="940"/>
        <end position="1143"/>
    </location>
</feature>
<feature type="coiled-coil region" evidence="1">
    <location>
        <begin position="1188"/>
        <end position="1215"/>
    </location>
</feature>
<dbReference type="KEGG" id="zmk:HG535_0F04880"/>
<feature type="compositionally biased region" description="Basic and acidic residues" evidence="2">
    <location>
        <begin position="346"/>
        <end position="367"/>
    </location>
</feature>
<dbReference type="AlphaFoldDB" id="A0A7H9B6M6"/>
<feature type="compositionally biased region" description="Polar residues" evidence="2">
    <location>
        <begin position="219"/>
        <end position="229"/>
    </location>
</feature>
<dbReference type="GeneID" id="59237734"/>
<feature type="compositionally biased region" description="Polar residues" evidence="2">
    <location>
        <begin position="1121"/>
        <end position="1135"/>
    </location>
</feature>
<feature type="region of interest" description="Disordered" evidence="2">
    <location>
        <begin position="203"/>
        <end position="229"/>
    </location>
</feature>
<feature type="region of interest" description="Disordered" evidence="2">
    <location>
        <begin position="1233"/>
        <end position="1258"/>
    </location>
</feature>
<evidence type="ECO:0000313" key="4">
    <source>
        <dbReference type="EMBL" id="QLG73976.1"/>
    </source>
</evidence>
<keyword evidence="5" id="KW-1185">Reference proteome</keyword>
<feature type="region of interest" description="Disordered" evidence="2">
    <location>
        <begin position="535"/>
        <end position="578"/>
    </location>
</feature>
<dbReference type="EMBL" id="CP058609">
    <property type="protein sequence ID" value="QLG73976.1"/>
    <property type="molecule type" value="Genomic_DNA"/>
</dbReference>
<sequence>MDSNSIPPMPASEISKSTSGYPQKKSETREPISTLEKKLDRGPQSENTKLDGQSEKKVDSIQTNSIKLVKFTPTSKKWEKPSSGSAPGTPVRRREQSTKPLPRSQSLKLASLDSIPLPGVDTEGRNNEEKNDKLLGLLRSKNAHGNFLNLTMSKEEMAAAPKSYSTSTREFISSNNTARIRTSPVRKEITNIDVNKLAELRRTSSPRDELKKEERSNESRANNMSFSSSVEELLRRRKVKQQSRIPNLPFRHALNFPLAVNPENSELAKKNAEKYKLHKPVSSSAEDHDQTETVSNDLKKAGSEGRDVQVQDAAEKESIAQTLHTENLPVIKSSKVMETQIRKGATVEKDNIQNDEEKQEVSIKENSNKSTTYKDGIPSASSASLAAKPDMRNIDDESIRKSKVVAAFEEHSQLTETPDVSHSKHIILQTPMKRHENSSTFKNNNNSAILKSLKAKWKEILQSEDPYSGDRAKELVKFFGDTQVGQERIDTSQGRSLLKMHPGITKADDLPHDPIFDGFRPTVVLTQNGNRLMSRNGVSAANTNSSNNATGRNPQNAVDHTNKQSPSKPPKVTNSGNSMETNINAIIQEPAPYLTVPREIPSEKIPKLNPSNSGTPRFSKIKVPHINLKSTFASNTNSTLASNTYRKSISPKISDPETETRKFNRTFPSSVLTKLHGKRRYGREIIQGLVQTGVAQHKPFSEDSDVSVTNDICSASNYEVSYAYYYQQLQRRGKLEYLTLDNPTETKLVENASVLHQPTSDSSVRMKHVMSSPEKLNGKSDIEGYSKEGWMKEWRSKLRTCTVYFDIPGSSEIGVPGNQTDYLKRIFEVDFGVKLAKTLNEHVDLMIINENCDGIDDRIPFSQTVTNAIPGVKCDKKLRVWNQAKAWQFIKNLGIVVPPFKSISAMQVRSKDSKQKENLNKEMAEKNVVAVKATEEELKGKEVNVEQQKEKEVEKRESEKRELEKRELEKRESEKRESEKRELEKRELEKRELEKRELEKRESEKRESEKRELEKRELEKRELEKRELEKTETEKRELEKTETEKRELEKKELEKKELERNVKRKEAERKEVEKKGIKREANEVKKAKVSSVKYSRNKNIVEGQKHDRGKNQNLPILAEPFNSNPVQNQNDQSEISALEQESDDEKSYLEGLLENASIITDAKDKQLEDGRRLVLKLSREVMLRELKITSLEGQLRSSQKEIEKERSTLEDCKKLLTEKDLIISEYQQHIETLTQNKRSRDKDDKDTQTKKKYRKLTK</sequence>
<feature type="region of interest" description="Disordered" evidence="2">
    <location>
        <begin position="346"/>
        <end position="390"/>
    </location>
</feature>
<gene>
    <name evidence="4" type="ORF">HG535_0F04880</name>
</gene>
<dbReference type="Gene3D" id="6.10.140.1820">
    <property type="match status" value="1"/>
</dbReference>
<evidence type="ECO:0000256" key="2">
    <source>
        <dbReference type="SAM" id="MobiDB-lite"/>
    </source>
</evidence>
<dbReference type="Pfam" id="PF16991">
    <property type="entry name" value="SIR4_SID"/>
    <property type="match status" value="1"/>
</dbReference>
<feature type="compositionally biased region" description="Basic and acidic residues" evidence="2">
    <location>
        <begin position="203"/>
        <end position="218"/>
    </location>
</feature>
<dbReference type="OrthoDB" id="4070763at2759"/>
<keyword evidence="1" id="KW-0175">Coiled coil</keyword>
<protein>
    <recommendedName>
        <fullName evidence="3">Sir4 SID domain-containing protein</fullName>
    </recommendedName>
</protein>
<dbReference type="RefSeq" id="XP_037145701.1">
    <property type="nucleotide sequence ID" value="XM_037289806.1"/>
</dbReference>
<evidence type="ECO:0000313" key="5">
    <source>
        <dbReference type="Proteomes" id="UP000509704"/>
    </source>
</evidence>
<reference evidence="4 5" key="1">
    <citation type="submission" date="2020-07" db="EMBL/GenBank/DDBJ databases">
        <title>The yeast mating-type switching endonuclease HO is a domesticated member of an unorthodox homing genetic element family.</title>
        <authorList>
            <person name="Coughlan A.Y."/>
            <person name="Lombardi L."/>
            <person name="Braun-Galleani S."/>
            <person name="Martos A.R."/>
            <person name="Galeote V."/>
            <person name="Bigey F."/>
            <person name="Dequin S."/>
            <person name="Byrne K.P."/>
            <person name="Wolfe K.H."/>
        </authorList>
    </citation>
    <scope>NUCLEOTIDE SEQUENCE [LARGE SCALE GENOMIC DNA]</scope>
    <source>
        <strain evidence="4 5">NRRL Y-6702</strain>
    </source>
</reference>
<feature type="compositionally biased region" description="Basic and acidic residues" evidence="2">
    <location>
        <begin position="24"/>
        <end position="59"/>
    </location>
</feature>
<proteinExistence type="predicted"/>
<feature type="compositionally biased region" description="Basic and acidic residues" evidence="2">
    <location>
        <begin position="1238"/>
        <end position="1249"/>
    </location>
</feature>
<organism evidence="4 5">
    <name type="scientific">Zygotorulaspora mrakii</name>
    <name type="common">Zygosaccharomyces mrakii</name>
    <dbReference type="NCBI Taxonomy" id="42260"/>
    <lineage>
        <taxon>Eukaryota</taxon>
        <taxon>Fungi</taxon>
        <taxon>Dikarya</taxon>
        <taxon>Ascomycota</taxon>
        <taxon>Saccharomycotina</taxon>
        <taxon>Saccharomycetes</taxon>
        <taxon>Saccharomycetales</taxon>
        <taxon>Saccharomycetaceae</taxon>
        <taxon>Zygotorulaspora</taxon>
    </lineage>
</organism>
<feature type="region of interest" description="Disordered" evidence="2">
    <location>
        <begin position="1"/>
        <end position="129"/>
    </location>
</feature>
<dbReference type="InterPro" id="IPR031556">
    <property type="entry name" value="SIR4_SID"/>
</dbReference>